<sequence length="277" mass="32059">MASRNLRKRVYTDSELDLLSALLLVTRCKYVRNLGLADYLVTPAHTVVGCNKMIVQNKDGSLRLYDLDTSAFATLALTDPEFWKKLSKEIKINIQEPTIYRPITANISEDSVWATTLRYYKKEVFSLWKDKNIRTKEEAEAELLEHEPTFYKPVFVTQIIRKPQQRVDIRDKNLPPRKHNKYNALETRIIYNSNVLKGVIWNKAELIAILCNAGLLKIENETVVLSHITDGTEQIEIFEQPATCLSTDQAYFLVNNKHEIMTLLYEQYTETIDNTTP</sequence>
<evidence type="ECO:0000313" key="1">
    <source>
        <dbReference type="EMBL" id="QWY26468.1"/>
    </source>
</evidence>
<reference evidence="1" key="2">
    <citation type="submission" date="2021-04" db="EMBL/GenBank/DDBJ databases">
        <authorList>
            <person name="Chen X."/>
            <person name="Shi M."/>
            <person name="Wu W."/>
        </authorList>
    </citation>
    <scope>NUCLEOTIDE SEQUENCE</scope>
    <source>
        <strain evidence="1">Cxx6</strain>
    </source>
</reference>
<protein>
    <submittedName>
        <fullName evidence="1">Uncharacterized protein</fullName>
    </submittedName>
</protein>
<reference evidence="1" key="1">
    <citation type="journal article" date="2021" name="Viruses">
        <title>Discovery and Characterization of Actively Replicating DNA and Retro-Transcribing Viruses in Lower Vertebrate Hosts Based on RNA Sequencing.</title>
        <authorList>
            <person name="Chen X.X."/>
            <person name="Wu W.C."/>
            <person name="Shi M."/>
        </authorList>
    </citation>
    <scope>NUCLEOTIDE SEQUENCE</scope>
    <source>
        <strain evidence="1">Cxx6</strain>
    </source>
</reference>
<dbReference type="EMBL" id="MZ244212">
    <property type="protein sequence ID" value="QWY26468.1"/>
    <property type="molecule type" value="Genomic_DNA"/>
</dbReference>
<accession>A0A8F3HSL7</accession>
<name>A0A8F3HSL7_9VIRU</name>
<proteinExistence type="predicted"/>
<organism evidence="1">
    <name type="scientific">Ranid herpesvirus 4</name>
    <dbReference type="NCBI Taxonomy" id="2849006"/>
    <lineage>
        <taxon>Viruses</taxon>
        <taxon>Duplodnaviria</taxon>
        <taxon>Heunggongvirae</taxon>
        <taxon>Peploviricota</taxon>
        <taxon>Herviviricetes</taxon>
        <taxon>Herpesvirales</taxon>
    </lineage>
</organism>